<name>A0A0E0EQD6_9ORYZ</name>
<dbReference type="Proteomes" id="UP000008021">
    <property type="component" value="Chromosome 9"/>
</dbReference>
<evidence type="ECO:0000313" key="2">
    <source>
        <dbReference type="Proteomes" id="UP000008021"/>
    </source>
</evidence>
<dbReference type="HOGENOM" id="CLU_178074_0_0_1"/>
<dbReference type="EnsemblPlants" id="OMERI09G03250.1">
    <property type="protein sequence ID" value="OMERI09G03250.1"/>
    <property type="gene ID" value="OMERI09G03250"/>
</dbReference>
<accession>A0A0E0EQD6</accession>
<proteinExistence type="predicted"/>
<reference evidence="1" key="2">
    <citation type="submission" date="2018-05" db="EMBL/GenBank/DDBJ databases">
        <title>OmerRS3 (Oryza meridionalis Reference Sequence Version 3).</title>
        <authorList>
            <person name="Zhang J."/>
            <person name="Kudrna D."/>
            <person name="Lee S."/>
            <person name="Talag J."/>
            <person name="Welchert J."/>
            <person name="Wing R.A."/>
        </authorList>
    </citation>
    <scope>NUCLEOTIDE SEQUENCE [LARGE SCALE GENOMIC DNA]</scope>
    <source>
        <strain evidence="1">cv. OR44</strain>
    </source>
</reference>
<sequence>MLRPNHMIMLNPAPHGKVIKKQIDDADPAMLVLLGGDLGEEEVKNILEVLKKNIDIFAWSPDEMGAGCQAKETEAAQDVR</sequence>
<dbReference type="STRING" id="40149.A0A0E0EQD6"/>
<evidence type="ECO:0000313" key="1">
    <source>
        <dbReference type="EnsemblPlants" id="OMERI09G03250.1"/>
    </source>
</evidence>
<organism evidence="1">
    <name type="scientific">Oryza meridionalis</name>
    <dbReference type="NCBI Taxonomy" id="40149"/>
    <lineage>
        <taxon>Eukaryota</taxon>
        <taxon>Viridiplantae</taxon>
        <taxon>Streptophyta</taxon>
        <taxon>Embryophyta</taxon>
        <taxon>Tracheophyta</taxon>
        <taxon>Spermatophyta</taxon>
        <taxon>Magnoliopsida</taxon>
        <taxon>Liliopsida</taxon>
        <taxon>Poales</taxon>
        <taxon>Poaceae</taxon>
        <taxon>BOP clade</taxon>
        <taxon>Oryzoideae</taxon>
        <taxon>Oryzeae</taxon>
        <taxon>Oryzinae</taxon>
        <taxon>Oryza</taxon>
    </lineage>
</organism>
<dbReference type="AlphaFoldDB" id="A0A0E0EQD6"/>
<keyword evidence="2" id="KW-1185">Reference proteome</keyword>
<reference evidence="1" key="1">
    <citation type="submission" date="2015-04" db="UniProtKB">
        <authorList>
            <consortium name="EnsemblPlants"/>
        </authorList>
    </citation>
    <scope>IDENTIFICATION</scope>
</reference>
<dbReference type="Gramene" id="OMERI09G03250.1">
    <property type="protein sequence ID" value="OMERI09G03250.1"/>
    <property type="gene ID" value="OMERI09G03250"/>
</dbReference>
<protein>
    <submittedName>
        <fullName evidence="1">Uncharacterized protein</fullName>
    </submittedName>
</protein>